<keyword evidence="2" id="KW-0812">Transmembrane</keyword>
<evidence type="ECO:0000256" key="2">
    <source>
        <dbReference type="SAM" id="Phobius"/>
    </source>
</evidence>
<name>A0A1B9CUS0_MYCMA</name>
<dbReference type="EMBL" id="MBEE01000220">
    <property type="protein sequence ID" value="OCB46347.1"/>
    <property type="molecule type" value="Genomic_DNA"/>
</dbReference>
<feature type="region of interest" description="Disordered" evidence="1">
    <location>
        <begin position="140"/>
        <end position="161"/>
    </location>
</feature>
<comment type="caution">
    <text evidence="3">The sequence shown here is derived from an EMBL/GenBank/DDBJ whole genome shotgun (WGS) entry which is preliminary data.</text>
</comment>
<evidence type="ECO:0000256" key="1">
    <source>
        <dbReference type="SAM" id="MobiDB-lite"/>
    </source>
</evidence>
<keyword evidence="2" id="KW-1133">Transmembrane helix</keyword>
<feature type="transmembrane region" description="Helical" evidence="2">
    <location>
        <begin position="37"/>
        <end position="64"/>
    </location>
</feature>
<gene>
    <name evidence="3" type="ORF">A5677_04100</name>
</gene>
<accession>A0A1B9CUS0</accession>
<organism evidence="3 4">
    <name type="scientific">Mycobacterium malmoense</name>
    <dbReference type="NCBI Taxonomy" id="1780"/>
    <lineage>
        <taxon>Bacteria</taxon>
        <taxon>Bacillati</taxon>
        <taxon>Actinomycetota</taxon>
        <taxon>Actinomycetes</taxon>
        <taxon>Mycobacteriales</taxon>
        <taxon>Mycobacteriaceae</taxon>
        <taxon>Mycobacterium</taxon>
    </lineage>
</organism>
<sequence length="161" mass="17750">MFVVSGVPTAVMNVVDVIPVRDRDVTTPFAVPMVVRFVHLVAGGLTFVVVVLVLPVNMTVVHVVHVIPMGDRDVTATRAMDVLMLEMLVMQCAGHCLSPPIPKLDSRLVRPTDLLYLRARTRRQTPATVHLNVDRAQPTRTTGAQGLRMPSAAWHSARMQR</sequence>
<protein>
    <submittedName>
        <fullName evidence="3">Uncharacterized protein</fullName>
    </submittedName>
</protein>
<proteinExistence type="predicted"/>
<evidence type="ECO:0000313" key="4">
    <source>
        <dbReference type="Proteomes" id="UP000092683"/>
    </source>
</evidence>
<keyword evidence="2" id="KW-0472">Membrane</keyword>
<dbReference type="Proteomes" id="UP000092683">
    <property type="component" value="Unassembled WGS sequence"/>
</dbReference>
<reference evidence="3 4" key="1">
    <citation type="submission" date="2016-06" db="EMBL/GenBank/DDBJ databases">
        <authorList>
            <person name="Kjaerup R.B."/>
            <person name="Dalgaard T.S."/>
            <person name="Juul-Madsen H.R."/>
        </authorList>
    </citation>
    <scope>NUCLEOTIDE SEQUENCE [LARGE SCALE GENOMIC DNA]</scope>
    <source>
        <strain evidence="3 4">E3012</strain>
    </source>
</reference>
<dbReference type="AlphaFoldDB" id="A0A1B9CUS0"/>
<evidence type="ECO:0000313" key="3">
    <source>
        <dbReference type="EMBL" id="OCB46347.1"/>
    </source>
</evidence>